<dbReference type="Gene3D" id="4.10.800.10">
    <property type="entry name" value="Thyroglobulin type-1"/>
    <property type="match status" value="2"/>
</dbReference>
<dbReference type="InterPro" id="IPR036857">
    <property type="entry name" value="Thyroglobulin_1_sf"/>
</dbReference>
<dbReference type="InParanoid" id="C3ZFN0"/>
<accession>C3ZFN0</accession>
<keyword evidence="3" id="KW-0677">Repeat</keyword>
<dbReference type="EMBL" id="GG666614">
    <property type="protein sequence ID" value="EEN48638.1"/>
    <property type="molecule type" value="Genomic_DNA"/>
</dbReference>
<organism>
    <name type="scientific">Branchiostoma floridae</name>
    <name type="common">Florida lancelet</name>
    <name type="synonym">Amphioxus</name>
    <dbReference type="NCBI Taxonomy" id="7739"/>
    <lineage>
        <taxon>Eukaryota</taxon>
        <taxon>Metazoa</taxon>
        <taxon>Chordata</taxon>
        <taxon>Cephalochordata</taxon>
        <taxon>Leptocardii</taxon>
        <taxon>Amphioxiformes</taxon>
        <taxon>Branchiostomatidae</taxon>
        <taxon>Branchiostoma</taxon>
    </lineage>
</organism>
<name>C3ZFN0_BRAFL</name>
<keyword evidence="4 5" id="KW-1015">Disulfide bond</keyword>
<dbReference type="PROSITE" id="PS00484">
    <property type="entry name" value="THYROGLOBULIN_1_1"/>
    <property type="match status" value="1"/>
</dbReference>
<evidence type="ECO:0000256" key="4">
    <source>
        <dbReference type="ARBA" id="ARBA00023157"/>
    </source>
</evidence>
<protein>
    <recommendedName>
        <fullName evidence="6">Thyroglobulin type-1 domain-containing protein</fullName>
    </recommendedName>
</protein>
<feature type="domain" description="Thyroglobulin type-1" evidence="6">
    <location>
        <begin position="5"/>
        <end position="69"/>
    </location>
</feature>
<dbReference type="GO" id="GO:0005576">
    <property type="term" value="C:extracellular region"/>
    <property type="evidence" value="ECO:0007669"/>
    <property type="project" value="UniProtKB-SubCell"/>
</dbReference>
<dbReference type="PANTHER" id="PTHR12352">
    <property type="entry name" value="SECRETED MODULAR CALCIUM-BINDING PROTEIN"/>
    <property type="match status" value="1"/>
</dbReference>
<evidence type="ECO:0000313" key="7">
    <source>
        <dbReference type="EMBL" id="EEN48638.1"/>
    </source>
</evidence>
<comment type="subcellular location">
    <subcellularLocation>
        <location evidence="1">Secreted</location>
    </subcellularLocation>
</comment>
<gene>
    <name evidence="7" type="ORF">BRAFLDRAFT_246248</name>
</gene>
<comment type="caution">
    <text evidence="5">Lacks conserved residue(s) required for the propagation of feature annotation.</text>
</comment>
<dbReference type="SUPFAM" id="SSF57610">
    <property type="entry name" value="Thyroglobulin type-1 domain"/>
    <property type="match status" value="2"/>
</dbReference>
<feature type="domain" description="Thyroglobulin type-1" evidence="6">
    <location>
        <begin position="79"/>
        <end position="143"/>
    </location>
</feature>
<feature type="disulfide bond" evidence="5">
    <location>
        <begin position="39"/>
        <end position="46"/>
    </location>
</feature>
<evidence type="ECO:0000256" key="5">
    <source>
        <dbReference type="PROSITE-ProRule" id="PRU00500"/>
    </source>
</evidence>
<evidence type="ECO:0000256" key="3">
    <source>
        <dbReference type="ARBA" id="ARBA00022737"/>
    </source>
</evidence>
<dbReference type="Pfam" id="PF00086">
    <property type="entry name" value="Thyroglobulin_1"/>
    <property type="match status" value="2"/>
</dbReference>
<reference evidence="7" key="1">
    <citation type="journal article" date="2008" name="Nature">
        <title>The amphioxus genome and the evolution of the chordate karyotype.</title>
        <authorList>
            <consortium name="US DOE Joint Genome Institute (JGI-PGF)"/>
            <person name="Putnam N.H."/>
            <person name="Butts T."/>
            <person name="Ferrier D.E.K."/>
            <person name="Furlong R.F."/>
            <person name="Hellsten U."/>
            <person name="Kawashima T."/>
            <person name="Robinson-Rechavi M."/>
            <person name="Shoguchi E."/>
            <person name="Terry A."/>
            <person name="Yu J.-K."/>
            <person name="Benito-Gutierrez E.L."/>
            <person name="Dubchak I."/>
            <person name="Garcia-Fernandez J."/>
            <person name="Gibson-Brown J.J."/>
            <person name="Grigoriev I.V."/>
            <person name="Horton A.C."/>
            <person name="de Jong P.J."/>
            <person name="Jurka J."/>
            <person name="Kapitonov V.V."/>
            <person name="Kohara Y."/>
            <person name="Kuroki Y."/>
            <person name="Lindquist E."/>
            <person name="Lucas S."/>
            <person name="Osoegawa K."/>
            <person name="Pennacchio L.A."/>
            <person name="Salamov A.A."/>
            <person name="Satou Y."/>
            <person name="Sauka-Spengler T."/>
            <person name="Schmutz J."/>
            <person name="Shin-I T."/>
            <person name="Toyoda A."/>
            <person name="Bronner-Fraser M."/>
            <person name="Fujiyama A."/>
            <person name="Holland L.Z."/>
            <person name="Holland P.W.H."/>
            <person name="Satoh N."/>
            <person name="Rokhsar D.S."/>
        </authorList>
    </citation>
    <scope>NUCLEOTIDE SEQUENCE [LARGE SCALE GENOMIC DNA]</scope>
    <source>
        <strain evidence="7">S238N-H82</strain>
        <tissue evidence="7">Testes</tissue>
    </source>
</reference>
<evidence type="ECO:0000259" key="6">
    <source>
        <dbReference type="PROSITE" id="PS51162"/>
    </source>
</evidence>
<sequence length="154" mass="17371">MSLELTPCQQENLEAVESELVGVYIPQCLEDGRYQPLQCHPSTGYCWCVDQYGDVVEDTELDRGMMPNCEVRHRMMKCETKCRQARLEAQASAMIGRYVPQCTEDGRYRPLQCHSSTGYCWCVDELGETIEGTKAGPGMVPSCDEFLGNYGCFL</sequence>
<evidence type="ECO:0000256" key="1">
    <source>
        <dbReference type="ARBA" id="ARBA00004613"/>
    </source>
</evidence>
<dbReference type="SMART" id="SM00211">
    <property type="entry name" value="TY"/>
    <property type="match status" value="2"/>
</dbReference>
<keyword evidence="2" id="KW-0964">Secreted</keyword>
<dbReference type="eggNOG" id="KOG1214">
    <property type="taxonomic scope" value="Eukaryota"/>
</dbReference>
<evidence type="ECO:0000256" key="2">
    <source>
        <dbReference type="ARBA" id="ARBA00022525"/>
    </source>
</evidence>
<dbReference type="CDD" id="cd00191">
    <property type="entry name" value="TY"/>
    <property type="match status" value="2"/>
</dbReference>
<dbReference type="PANTHER" id="PTHR12352:SF3">
    <property type="entry name" value="NIDOGEN-2"/>
    <property type="match status" value="1"/>
</dbReference>
<dbReference type="PROSITE" id="PS51162">
    <property type="entry name" value="THYROGLOBULIN_1_2"/>
    <property type="match status" value="2"/>
</dbReference>
<dbReference type="AlphaFoldDB" id="C3ZFN0"/>
<dbReference type="InterPro" id="IPR051950">
    <property type="entry name" value="Dev_reg/Prot_inhib"/>
</dbReference>
<dbReference type="InterPro" id="IPR000716">
    <property type="entry name" value="Thyroglobulin_1"/>
</dbReference>
<feature type="disulfide bond" evidence="5">
    <location>
        <begin position="113"/>
        <end position="120"/>
    </location>
</feature>
<proteinExistence type="predicted"/>